<keyword evidence="2" id="KW-1185">Reference proteome</keyword>
<sequence>MYLLLLNVIAVKMYSNPLFCLLFFCKIVSCRDFYAGLFRTNDFLVAQDRVYKEKVMFQYTVAKYGRYFKCPISYFRVVDRLGIGGGPHVEVTRGGLRHKYLSLRLTSPYNLPISVNIYVGCENKNGKRTRPRKKKTTCEIPTKVKKLFGIDGPVGTPQQHWLCCYFT</sequence>
<evidence type="ECO:0000313" key="2">
    <source>
        <dbReference type="Proteomes" id="UP001064048"/>
    </source>
</evidence>
<evidence type="ECO:0000313" key="1">
    <source>
        <dbReference type="EMBL" id="KAI8432398.1"/>
    </source>
</evidence>
<proteinExistence type="predicted"/>
<organism evidence="1 2">
    <name type="scientific">Choristoneura fumiferana</name>
    <name type="common">Spruce budworm moth</name>
    <name type="synonym">Archips fumiferana</name>
    <dbReference type="NCBI Taxonomy" id="7141"/>
    <lineage>
        <taxon>Eukaryota</taxon>
        <taxon>Metazoa</taxon>
        <taxon>Ecdysozoa</taxon>
        <taxon>Arthropoda</taxon>
        <taxon>Hexapoda</taxon>
        <taxon>Insecta</taxon>
        <taxon>Pterygota</taxon>
        <taxon>Neoptera</taxon>
        <taxon>Endopterygota</taxon>
        <taxon>Lepidoptera</taxon>
        <taxon>Glossata</taxon>
        <taxon>Ditrysia</taxon>
        <taxon>Tortricoidea</taxon>
        <taxon>Tortricidae</taxon>
        <taxon>Tortricinae</taxon>
        <taxon>Choristoneura</taxon>
    </lineage>
</organism>
<reference evidence="1 2" key="1">
    <citation type="journal article" date="2022" name="Genome Biol. Evol.">
        <title>The Spruce Budworm Genome: Reconstructing the Evolutionary History of Antifreeze Proteins.</title>
        <authorList>
            <person name="Beliveau C."/>
            <person name="Gagne P."/>
            <person name="Picq S."/>
            <person name="Vernygora O."/>
            <person name="Keeling C.I."/>
            <person name="Pinkney K."/>
            <person name="Doucet D."/>
            <person name="Wen F."/>
            <person name="Johnston J.S."/>
            <person name="Maaroufi H."/>
            <person name="Boyle B."/>
            <person name="Laroche J."/>
            <person name="Dewar K."/>
            <person name="Juretic N."/>
            <person name="Blackburn G."/>
            <person name="Nisole A."/>
            <person name="Brunet B."/>
            <person name="Brandao M."/>
            <person name="Lumley L."/>
            <person name="Duan J."/>
            <person name="Quan G."/>
            <person name="Lucarotti C.J."/>
            <person name="Roe A.D."/>
            <person name="Sperling F.A.H."/>
            <person name="Levesque R.C."/>
            <person name="Cusson M."/>
        </authorList>
    </citation>
    <scope>NUCLEOTIDE SEQUENCE [LARGE SCALE GENOMIC DNA]</scope>
    <source>
        <strain evidence="1">Glfc:IPQL:Cfum</strain>
    </source>
</reference>
<name>A0ACC0K850_CHOFU</name>
<protein>
    <submittedName>
        <fullName evidence="1">Uncharacterized protein</fullName>
    </submittedName>
</protein>
<comment type="caution">
    <text evidence="1">The sequence shown here is derived from an EMBL/GenBank/DDBJ whole genome shotgun (WGS) entry which is preliminary data.</text>
</comment>
<gene>
    <name evidence="1" type="ORF">MSG28_004796</name>
</gene>
<dbReference type="Proteomes" id="UP001064048">
    <property type="component" value="Chromosome 7"/>
</dbReference>
<dbReference type="EMBL" id="CM046107">
    <property type="protein sequence ID" value="KAI8432398.1"/>
    <property type="molecule type" value="Genomic_DNA"/>
</dbReference>
<accession>A0ACC0K850</accession>